<feature type="chain" id="PRO_5012664219" evidence="1">
    <location>
        <begin position="26"/>
        <end position="95"/>
    </location>
</feature>
<name>A0A1W0WEM1_HYPEX</name>
<organism evidence="2 3">
    <name type="scientific">Hypsibius exemplaris</name>
    <name type="common">Freshwater tardigrade</name>
    <dbReference type="NCBI Taxonomy" id="2072580"/>
    <lineage>
        <taxon>Eukaryota</taxon>
        <taxon>Metazoa</taxon>
        <taxon>Ecdysozoa</taxon>
        <taxon>Tardigrada</taxon>
        <taxon>Eutardigrada</taxon>
        <taxon>Parachela</taxon>
        <taxon>Hypsibioidea</taxon>
        <taxon>Hypsibiidae</taxon>
        <taxon>Hypsibius</taxon>
    </lineage>
</organism>
<protein>
    <submittedName>
        <fullName evidence="2">Uncharacterized protein</fullName>
    </submittedName>
</protein>
<gene>
    <name evidence="2" type="ORF">BV898_12110</name>
</gene>
<evidence type="ECO:0000313" key="2">
    <source>
        <dbReference type="EMBL" id="OQV13639.1"/>
    </source>
</evidence>
<dbReference type="Proteomes" id="UP000192578">
    <property type="component" value="Unassembled WGS sequence"/>
</dbReference>
<evidence type="ECO:0000313" key="3">
    <source>
        <dbReference type="Proteomes" id="UP000192578"/>
    </source>
</evidence>
<comment type="caution">
    <text evidence="2">The sequence shown here is derived from an EMBL/GenBank/DDBJ whole genome shotgun (WGS) entry which is preliminary data.</text>
</comment>
<keyword evidence="1" id="KW-0732">Signal</keyword>
<proteinExistence type="predicted"/>
<dbReference type="AlphaFoldDB" id="A0A1W0WEM1"/>
<evidence type="ECO:0000256" key="1">
    <source>
        <dbReference type="SAM" id="SignalP"/>
    </source>
</evidence>
<sequence length="95" mass="9884">MIPSNGRAGIVAVIALALIVVQVSAATEADTTKMLRQVSEELFRKGGQAAVDEFVAATNKQAVLIKYLGAAAPANGKDSAQAFPWCLLTLGFFCG</sequence>
<feature type="signal peptide" evidence="1">
    <location>
        <begin position="1"/>
        <end position="25"/>
    </location>
</feature>
<accession>A0A1W0WEM1</accession>
<keyword evidence="3" id="KW-1185">Reference proteome</keyword>
<dbReference type="EMBL" id="MTYJ01000119">
    <property type="protein sequence ID" value="OQV13639.1"/>
    <property type="molecule type" value="Genomic_DNA"/>
</dbReference>
<reference evidence="3" key="1">
    <citation type="submission" date="2017-01" db="EMBL/GenBank/DDBJ databases">
        <title>Comparative genomics of anhydrobiosis in the tardigrade Hypsibius dujardini.</title>
        <authorList>
            <person name="Yoshida Y."/>
            <person name="Koutsovoulos G."/>
            <person name="Laetsch D."/>
            <person name="Stevens L."/>
            <person name="Kumar S."/>
            <person name="Horikawa D."/>
            <person name="Ishino K."/>
            <person name="Komine S."/>
            <person name="Tomita M."/>
            <person name="Blaxter M."/>
            <person name="Arakawa K."/>
        </authorList>
    </citation>
    <scope>NUCLEOTIDE SEQUENCE [LARGE SCALE GENOMIC DNA]</scope>
    <source>
        <strain evidence="3">Z151</strain>
    </source>
</reference>